<dbReference type="GO" id="GO:0005739">
    <property type="term" value="C:mitochondrion"/>
    <property type="evidence" value="ECO:0007669"/>
    <property type="project" value="UniProtKB-SubCell"/>
</dbReference>
<dbReference type="EMBL" id="MU006095">
    <property type="protein sequence ID" value="KAF2839056.1"/>
    <property type="molecule type" value="Genomic_DNA"/>
</dbReference>
<evidence type="ECO:0000313" key="8">
    <source>
        <dbReference type="EMBL" id="KAF2839056.1"/>
    </source>
</evidence>
<gene>
    <name evidence="8" type="ORF">M501DRAFT_1024106</name>
</gene>
<dbReference type="AlphaFoldDB" id="A0A9P4SAE9"/>
<evidence type="ECO:0000256" key="2">
    <source>
        <dbReference type="ARBA" id="ARBA00005543"/>
    </source>
</evidence>
<keyword evidence="9" id="KW-1185">Reference proteome</keyword>
<accession>A0A9P4SAE9</accession>
<organism evidence="8 9">
    <name type="scientific">Patellaria atrata CBS 101060</name>
    <dbReference type="NCBI Taxonomy" id="1346257"/>
    <lineage>
        <taxon>Eukaryota</taxon>
        <taxon>Fungi</taxon>
        <taxon>Dikarya</taxon>
        <taxon>Ascomycota</taxon>
        <taxon>Pezizomycotina</taxon>
        <taxon>Dothideomycetes</taxon>
        <taxon>Dothideomycetes incertae sedis</taxon>
        <taxon>Patellariales</taxon>
        <taxon>Patellariaceae</taxon>
        <taxon>Patellaria</taxon>
    </lineage>
</organism>
<name>A0A9P4SAE9_9PEZI</name>
<dbReference type="OrthoDB" id="2831558at2759"/>
<dbReference type="InterPro" id="IPR011009">
    <property type="entry name" value="Kinase-like_dom_sf"/>
</dbReference>
<dbReference type="InterPro" id="IPR051035">
    <property type="entry name" value="Mito_inheritance_9"/>
</dbReference>
<dbReference type="InterPro" id="IPR002575">
    <property type="entry name" value="Aminoglycoside_PTrfase"/>
</dbReference>
<evidence type="ECO:0000256" key="3">
    <source>
        <dbReference type="ARBA" id="ARBA00016197"/>
    </source>
</evidence>
<evidence type="ECO:0000256" key="6">
    <source>
        <dbReference type="ARBA" id="ARBA00031849"/>
    </source>
</evidence>
<evidence type="ECO:0000256" key="5">
    <source>
        <dbReference type="ARBA" id="ARBA00023128"/>
    </source>
</evidence>
<feature type="domain" description="Aminoglycoside phosphotransferase" evidence="7">
    <location>
        <begin position="39"/>
        <end position="240"/>
    </location>
</feature>
<evidence type="ECO:0000259" key="7">
    <source>
        <dbReference type="Pfam" id="PF01636"/>
    </source>
</evidence>
<dbReference type="Proteomes" id="UP000799429">
    <property type="component" value="Unassembled WGS sequence"/>
</dbReference>
<keyword evidence="4" id="KW-0809">Transit peptide</keyword>
<evidence type="ECO:0000256" key="1">
    <source>
        <dbReference type="ARBA" id="ARBA00004173"/>
    </source>
</evidence>
<dbReference type="PANTHER" id="PTHR36091:SF1">
    <property type="entry name" value="ALTERED INHERITANCE OF MITOCHONDRIA PROTEIN 9, MITOCHONDRIAL"/>
    <property type="match status" value="1"/>
</dbReference>
<comment type="caution">
    <text evidence="8">The sequence shown here is derived from an EMBL/GenBank/DDBJ whole genome shotgun (WGS) entry which is preliminary data.</text>
</comment>
<evidence type="ECO:0000313" key="9">
    <source>
        <dbReference type="Proteomes" id="UP000799429"/>
    </source>
</evidence>
<comment type="subcellular location">
    <subcellularLocation>
        <location evidence="1">Mitochondrion</location>
    </subcellularLocation>
</comment>
<dbReference type="SUPFAM" id="SSF56112">
    <property type="entry name" value="Protein kinase-like (PK-like)"/>
    <property type="match status" value="1"/>
</dbReference>
<sequence length="384" mass="43766">MRYIGVDFTALCRRILELCIGAESIASYEKIEGVQAKTTLPIPSILDWSNDPKSSIKSEYIVMEHPQGVRLHEKWPDMAGDQKVKWIAALYETVKELVDLEYAAYGSLYFLDSLRHSGLKYEPLDANFCIGPHCGTQYWDCNTKTNLDEYSDRLIDASLARIAPTDAELNKRPSYHGSVQVHLDVLRRARSVLKTLCADPRIQAAATPVLFHPDLHKRNVFVSENNPVIIIAIIDWQSTSMELAFWYADDYRHPKLSRPRSMDENLFRPFRYSPRTWKDGIVALRHELIETSRSCENLGLDGTNPSVLHPAEELARHKKEYELFVAAQKLRGELTQTLNSADDGWVGDVFDSALDSILTNGDQEDVERVKGEEVLRAVWPFDLE</sequence>
<comment type="similarity">
    <text evidence="2">Belongs to the AIM9 family.</text>
</comment>
<dbReference type="Pfam" id="PF01636">
    <property type="entry name" value="APH"/>
    <property type="match status" value="1"/>
</dbReference>
<reference evidence="8" key="1">
    <citation type="journal article" date="2020" name="Stud. Mycol.">
        <title>101 Dothideomycetes genomes: a test case for predicting lifestyles and emergence of pathogens.</title>
        <authorList>
            <person name="Haridas S."/>
            <person name="Albert R."/>
            <person name="Binder M."/>
            <person name="Bloem J."/>
            <person name="Labutti K."/>
            <person name="Salamov A."/>
            <person name="Andreopoulos B."/>
            <person name="Baker S."/>
            <person name="Barry K."/>
            <person name="Bills G."/>
            <person name="Bluhm B."/>
            <person name="Cannon C."/>
            <person name="Castanera R."/>
            <person name="Culley D."/>
            <person name="Daum C."/>
            <person name="Ezra D."/>
            <person name="Gonzalez J."/>
            <person name="Henrissat B."/>
            <person name="Kuo A."/>
            <person name="Liang C."/>
            <person name="Lipzen A."/>
            <person name="Lutzoni F."/>
            <person name="Magnuson J."/>
            <person name="Mondo S."/>
            <person name="Nolan M."/>
            <person name="Ohm R."/>
            <person name="Pangilinan J."/>
            <person name="Park H.-J."/>
            <person name="Ramirez L."/>
            <person name="Alfaro M."/>
            <person name="Sun H."/>
            <person name="Tritt A."/>
            <person name="Yoshinaga Y."/>
            <person name="Zwiers L.-H."/>
            <person name="Turgeon B."/>
            <person name="Goodwin S."/>
            <person name="Spatafora J."/>
            <person name="Crous P."/>
            <person name="Grigoriev I."/>
        </authorList>
    </citation>
    <scope>NUCLEOTIDE SEQUENCE</scope>
    <source>
        <strain evidence="8">CBS 101060</strain>
    </source>
</reference>
<keyword evidence="5" id="KW-0496">Mitochondrion</keyword>
<dbReference type="PANTHER" id="PTHR36091">
    <property type="entry name" value="ALTERED INHERITANCE OF MITOCHONDRIA PROTEIN 9, MITOCHONDRIAL"/>
    <property type="match status" value="1"/>
</dbReference>
<evidence type="ECO:0000256" key="4">
    <source>
        <dbReference type="ARBA" id="ARBA00022946"/>
    </source>
</evidence>
<protein>
    <recommendedName>
        <fullName evidence="3">Altered inheritance of mitochondria protein 9, mitochondrial</fullName>
    </recommendedName>
    <alternativeName>
        <fullName evidence="6">Found in mitochondrial proteome protein 29</fullName>
    </alternativeName>
</protein>
<proteinExistence type="inferred from homology"/>